<dbReference type="Proteomes" id="UP000789739">
    <property type="component" value="Unassembled WGS sequence"/>
</dbReference>
<name>A0A9N9CUY1_9GLOM</name>
<dbReference type="AlphaFoldDB" id="A0A9N9CUY1"/>
<protein>
    <submittedName>
        <fullName evidence="1">5769_t:CDS:1</fullName>
    </submittedName>
</protein>
<sequence length="66" mass="7084">MAWPPLPLPTKDGEATHSVEVNIYAEETWIEGNDSANNDNVSNEANNVISPITLSSAIRVSAGLMM</sequence>
<feature type="non-terminal residue" evidence="1">
    <location>
        <position position="66"/>
    </location>
</feature>
<comment type="caution">
    <text evidence="1">The sequence shown here is derived from an EMBL/GenBank/DDBJ whole genome shotgun (WGS) entry which is preliminary data.</text>
</comment>
<proteinExistence type="predicted"/>
<accession>A0A9N9CUY1</accession>
<evidence type="ECO:0000313" key="1">
    <source>
        <dbReference type="EMBL" id="CAG8615311.1"/>
    </source>
</evidence>
<evidence type="ECO:0000313" key="2">
    <source>
        <dbReference type="Proteomes" id="UP000789739"/>
    </source>
</evidence>
<reference evidence="1" key="1">
    <citation type="submission" date="2021-06" db="EMBL/GenBank/DDBJ databases">
        <authorList>
            <person name="Kallberg Y."/>
            <person name="Tangrot J."/>
            <person name="Rosling A."/>
        </authorList>
    </citation>
    <scope>NUCLEOTIDE SEQUENCE</scope>
    <source>
        <strain evidence="1">BR232B</strain>
    </source>
</reference>
<keyword evidence="2" id="KW-1185">Reference proteome</keyword>
<dbReference type="EMBL" id="CAJVPI010001492">
    <property type="protein sequence ID" value="CAG8615311.1"/>
    <property type="molecule type" value="Genomic_DNA"/>
</dbReference>
<organism evidence="1 2">
    <name type="scientific">Paraglomus brasilianum</name>
    <dbReference type="NCBI Taxonomy" id="144538"/>
    <lineage>
        <taxon>Eukaryota</taxon>
        <taxon>Fungi</taxon>
        <taxon>Fungi incertae sedis</taxon>
        <taxon>Mucoromycota</taxon>
        <taxon>Glomeromycotina</taxon>
        <taxon>Glomeromycetes</taxon>
        <taxon>Paraglomerales</taxon>
        <taxon>Paraglomeraceae</taxon>
        <taxon>Paraglomus</taxon>
    </lineage>
</organism>
<gene>
    <name evidence="1" type="ORF">PBRASI_LOCUS8399</name>
</gene>